<evidence type="ECO:0000256" key="1">
    <source>
        <dbReference type="ARBA" id="ARBA00001933"/>
    </source>
</evidence>
<dbReference type="InterPro" id="IPR050859">
    <property type="entry name" value="Class-I_PLP-dep_aminotransf"/>
</dbReference>
<proteinExistence type="inferred from homology"/>
<comment type="cofactor">
    <cofactor evidence="1">
        <name>pyridoxal 5'-phosphate</name>
        <dbReference type="ChEBI" id="CHEBI:597326"/>
    </cofactor>
</comment>
<reference evidence="7" key="1">
    <citation type="journal article" date="2020" name="bioRxiv">
        <title>Historical genomics reveals the evolutionary mechanisms behind multiple outbreaks of the host-specific coffee wilt pathogen Fusarium xylarioides.</title>
        <authorList>
            <person name="Peck D."/>
            <person name="Nowell R.W."/>
            <person name="Flood J."/>
            <person name="Ryan M.J."/>
            <person name="Barraclough T.G."/>
        </authorList>
    </citation>
    <scope>NUCLEOTIDE SEQUENCE</scope>
    <source>
        <strain evidence="7">IMI 127659i</strain>
    </source>
</reference>
<evidence type="ECO:0000256" key="4">
    <source>
        <dbReference type="ARBA" id="ARBA00022679"/>
    </source>
</evidence>
<dbReference type="InterPro" id="IPR015421">
    <property type="entry name" value="PyrdxlP-dep_Trfase_major"/>
</dbReference>
<dbReference type="InterPro" id="IPR004839">
    <property type="entry name" value="Aminotransferase_I/II_large"/>
</dbReference>
<dbReference type="SUPFAM" id="SSF53383">
    <property type="entry name" value="PLP-dependent transferases"/>
    <property type="match status" value="1"/>
</dbReference>
<dbReference type="AlphaFoldDB" id="A0A9P7L690"/>
<keyword evidence="3" id="KW-0032">Aminotransferase</keyword>
<keyword evidence="5" id="KW-0663">Pyridoxal phosphate</keyword>
<dbReference type="InterPro" id="IPR015424">
    <property type="entry name" value="PyrdxlP-dep_Trfase"/>
</dbReference>
<gene>
    <name evidence="7" type="ORF">H9Q72_001071</name>
</gene>
<evidence type="ECO:0000259" key="6">
    <source>
        <dbReference type="Pfam" id="PF00155"/>
    </source>
</evidence>
<feature type="domain" description="Aminotransferase class I/classII large" evidence="6">
    <location>
        <begin position="132"/>
        <end position="494"/>
    </location>
</feature>
<dbReference type="Pfam" id="PF00155">
    <property type="entry name" value="Aminotran_1_2"/>
    <property type="match status" value="1"/>
</dbReference>
<name>A0A9P7L690_9HYPO</name>
<dbReference type="GO" id="GO:0008793">
    <property type="term" value="F:aromatic-amino-acid transaminase activity"/>
    <property type="evidence" value="ECO:0007669"/>
    <property type="project" value="TreeGrafter"/>
</dbReference>
<keyword evidence="4" id="KW-0808">Transferase</keyword>
<organism evidence="7 8">
    <name type="scientific">Fusarium xylarioides</name>
    <dbReference type="NCBI Taxonomy" id="221167"/>
    <lineage>
        <taxon>Eukaryota</taxon>
        <taxon>Fungi</taxon>
        <taxon>Dikarya</taxon>
        <taxon>Ascomycota</taxon>
        <taxon>Pezizomycotina</taxon>
        <taxon>Sordariomycetes</taxon>
        <taxon>Hypocreomycetidae</taxon>
        <taxon>Hypocreales</taxon>
        <taxon>Nectriaceae</taxon>
        <taxon>Fusarium</taxon>
        <taxon>Fusarium fujikuroi species complex</taxon>
    </lineage>
</organism>
<dbReference type="Proteomes" id="UP000750502">
    <property type="component" value="Unassembled WGS sequence"/>
</dbReference>
<sequence length="507" mass="56107">MISPGPLGKNDYKSSSRASCAIDNLSKPGNDAGKPHARLWDHRFSAESLYLAQSPSPLKESAAMLDTSRMIPLGGGRPPPQYYPWKSMTLGARGIDEPSNTSGAGLFMTCTAGEAEFDLASVLDYGLSTGAPKLIHFFKEHVESFHNPRYQDWDVTLTCGSTVAIEIALRMLCNRGDSVLVEVSTYAGFTAAAKTQGLNVQSVEMDHDGIIPENLDAKLSSWDEFQRPKPSVLYLVPTGQNPTGITQSTGRKLALYEVAKKHDLFIIEDDPYYFMYLGEATKVSQGSCTTPLSPEDFKKRLATSYLSLDTDGRVLRMDSASKVLAPGLRLGWVTGSSQIIDMYVAISEVSSLSPSGPSQVMVYKLLKESWGHDGFTSWLIYLSSQYRQRRDDLLAACTRYLPAHICKWNTPKAGMFVWLRIDLSYHSSYQDSSPDKALKLHGEIEQRLYEKGQGNGVLVAKGSWFSLETETQAMFFRLTFASAPQSDLDQGVARFSEVLREEFQLEA</sequence>
<evidence type="ECO:0000256" key="5">
    <source>
        <dbReference type="ARBA" id="ARBA00022898"/>
    </source>
</evidence>
<dbReference type="CDD" id="cd00609">
    <property type="entry name" value="AAT_like"/>
    <property type="match status" value="1"/>
</dbReference>
<dbReference type="GO" id="GO:0047536">
    <property type="term" value="F:2-aminoadipate transaminase activity"/>
    <property type="evidence" value="ECO:0007669"/>
    <property type="project" value="TreeGrafter"/>
</dbReference>
<dbReference type="EMBL" id="JADFTT010000017">
    <property type="protein sequence ID" value="KAG5772892.1"/>
    <property type="molecule type" value="Genomic_DNA"/>
</dbReference>
<dbReference type="GO" id="GO:0019878">
    <property type="term" value="P:lysine biosynthetic process via aminoadipic acid"/>
    <property type="evidence" value="ECO:0007669"/>
    <property type="project" value="TreeGrafter"/>
</dbReference>
<evidence type="ECO:0000313" key="7">
    <source>
        <dbReference type="EMBL" id="KAG5772892.1"/>
    </source>
</evidence>
<evidence type="ECO:0000313" key="8">
    <source>
        <dbReference type="Proteomes" id="UP000750502"/>
    </source>
</evidence>
<dbReference type="GO" id="GO:0009074">
    <property type="term" value="P:aromatic amino acid family catabolic process"/>
    <property type="evidence" value="ECO:0007669"/>
    <property type="project" value="TreeGrafter"/>
</dbReference>
<comment type="similarity">
    <text evidence="2">Belongs to the class-I pyridoxal-phosphate-dependent aminotransferase family.</text>
</comment>
<dbReference type="GO" id="GO:0006571">
    <property type="term" value="P:tyrosine biosynthetic process"/>
    <property type="evidence" value="ECO:0007669"/>
    <property type="project" value="TreeGrafter"/>
</dbReference>
<protein>
    <recommendedName>
        <fullName evidence="6">Aminotransferase class I/classII large domain-containing protein</fullName>
    </recommendedName>
</protein>
<reference evidence="7" key="2">
    <citation type="submission" date="2020-10" db="EMBL/GenBank/DDBJ databases">
        <authorList>
            <person name="Peck L.D."/>
            <person name="Nowell R.W."/>
            <person name="Flood J."/>
            <person name="Ryan M.J."/>
            <person name="Barraclough T.G."/>
        </authorList>
    </citation>
    <scope>NUCLEOTIDE SEQUENCE</scope>
    <source>
        <strain evidence="7">IMI 127659i</strain>
    </source>
</reference>
<accession>A0A9P7L690</accession>
<comment type="caution">
    <text evidence="7">The sequence shown here is derived from an EMBL/GenBank/DDBJ whole genome shotgun (WGS) entry which is preliminary data.</text>
</comment>
<dbReference type="Gene3D" id="3.40.640.10">
    <property type="entry name" value="Type I PLP-dependent aspartate aminotransferase-like (Major domain)"/>
    <property type="match status" value="1"/>
</dbReference>
<dbReference type="PANTHER" id="PTHR42790">
    <property type="entry name" value="AMINOTRANSFERASE"/>
    <property type="match status" value="1"/>
</dbReference>
<dbReference type="GO" id="GO:0030170">
    <property type="term" value="F:pyridoxal phosphate binding"/>
    <property type="evidence" value="ECO:0007669"/>
    <property type="project" value="InterPro"/>
</dbReference>
<evidence type="ECO:0000256" key="3">
    <source>
        <dbReference type="ARBA" id="ARBA00022576"/>
    </source>
</evidence>
<keyword evidence="8" id="KW-1185">Reference proteome</keyword>
<dbReference type="OrthoDB" id="691673at2759"/>
<dbReference type="PANTHER" id="PTHR42790:SF21">
    <property type="entry name" value="AROMATIC_AMINOADIPATE AMINOTRANSFERASE 1"/>
    <property type="match status" value="1"/>
</dbReference>
<evidence type="ECO:0000256" key="2">
    <source>
        <dbReference type="ARBA" id="ARBA00007441"/>
    </source>
</evidence>